<gene>
    <name evidence="1" type="ORF">METZ01_LOCUS221674</name>
</gene>
<organism evidence="1">
    <name type="scientific">marine metagenome</name>
    <dbReference type="NCBI Taxonomy" id="408172"/>
    <lineage>
        <taxon>unclassified sequences</taxon>
        <taxon>metagenomes</taxon>
        <taxon>ecological metagenomes</taxon>
    </lineage>
</organism>
<dbReference type="GO" id="GO:0005975">
    <property type="term" value="P:carbohydrate metabolic process"/>
    <property type="evidence" value="ECO:0007669"/>
    <property type="project" value="InterPro"/>
</dbReference>
<evidence type="ECO:0008006" key="2">
    <source>
        <dbReference type="Google" id="ProtNLM"/>
    </source>
</evidence>
<sequence length="402" mass="46212">MKRLWVILFVVPLIAVLQSCFDLGSEDKEDIKNVLESDSGSVNIGQIITVVNNINQTMVITDSLAHIDYGLTYPVTYEFGIPQSSENLNVYRKFNASQDWFLIDEKTSNDFFNGIEAVRFDYDGNIAYVSVGFSILSDTIYIKIENNINENINASFKRISEYYDNRQAVVTVTADDWADYSNEKFIQACQNFRSYNLWYSVAIVTRWIYNQSTWNDIQGQLDDGLIEVVSHSRTHPYVPYADLEGEVVGSKQDIINNLNLLNLNRSGSNEYVYAWVAPNGDYSEAIDTMTSDAKYLVSRMFYYNDIYFSNWDSDLNKFNPVGASIEVGNSSYWGSTDINELNAIFDNAVGSNGIYHLVTHPNILEWDKDFTWSHLEYISNRIDIWYVGFGHLYLYRFISNSE</sequence>
<evidence type="ECO:0000313" key="1">
    <source>
        <dbReference type="EMBL" id="SVB68820.1"/>
    </source>
</evidence>
<dbReference type="InterPro" id="IPR011330">
    <property type="entry name" value="Glyco_hydro/deAcase_b/a-brl"/>
</dbReference>
<dbReference type="EMBL" id="UINC01052923">
    <property type="protein sequence ID" value="SVB68820.1"/>
    <property type="molecule type" value="Genomic_DNA"/>
</dbReference>
<dbReference type="AlphaFoldDB" id="A0A382G0R3"/>
<name>A0A382G0R3_9ZZZZ</name>
<proteinExistence type="predicted"/>
<dbReference type="SUPFAM" id="SSF88713">
    <property type="entry name" value="Glycoside hydrolase/deacetylase"/>
    <property type="match status" value="1"/>
</dbReference>
<dbReference type="PROSITE" id="PS51257">
    <property type="entry name" value="PROKAR_LIPOPROTEIN"/>
    <property type="match status" value="1"/>
</dbReference>
<dbReference type="Gene3D" id="3.20.20.370">
    <property type="entry name" value="Glycoside hydrolase/deacetylase"/>
    <property type="match status" value="1"/>
</dbReference>
<reference evidence="1" key="1">
    <citation type="submission" date="2018-05" db="EMBL/GenBank/DDBJ databases">
        <authorList>
            <person name="Lanie J.A."/>
            <person name="Ng W.-L."/>
            <person name="Kazmierczak K.M."/>
            <person name="Andrzejewski T.M."/>
            <person name="Davidsen T.M."/>
            <person name="Wayne K.J."/>
            <person name="Tettelin H."/>
            <person name="Glass J.I."/>
            <person name="Rusch D."/>
            <person name="Podicherti R."/>
            <person name="Tsui H.-C.T."/>
            <person name="Winkler M.E."/>
        </authorList>
    </citation>
    <scope>NUCLEOTIDE SEQUENCE</scope>
</reference>
<accession>A0A382G0R3</accession>
<protein>
    <recommendedName>
        <fullName evidence="2">NodB homology domain-containing protein</fullName>
    </recommendedName>
</protein>